<dbReference type="OrthoDB" id="9806939at2"/>
<dbReference type="GO" id="GO:1990281">
    <property type="term" value="C:efflux pump complex"/>
    <property type="evidence" value="ECO:0007669"/>
    <property type="project" value="TreeGrafter"/>
</dbReference>
<dbReference type="SUPFAM" id="SSF111369">
    <property type="entry name" value="HlyD-like secretion proteins"/>
    <property type="match status" value="1"/>
</dbReference>
<reference evidence="2 3" key="1">
    <citation type="submission" date="2015-03" db="EMBL/GenBank/DDBJ databases">
        <authorList>
            <person name="Hassan Y.I."/>
            <person name="Lepp D."/>
            <person name="Zhou T."/>
        </authorList>
    </citation>
    <scope>NUCLEOTIDE SEQUENCE [LARGE SCALE GENOMIC DNA]</scope>
    <source>
        <strain evidence="2 3">DSM 17137</strain>
    </source>
</reference>
<protein>
    <submittedName>
        <fullName evidence="2">Uncharacterized protein</fullName>
    </submittedName>
</protein>
<dbReference type="Gene3D" id="2.40.30.170">
    <property type="match status" value="1"/>
</dbReference>
<evidence type="ECO:0000256" key="1">
    <source>
        <dbReference type="SAM" id="Coils"/>
    </source>
</evidence>
<accession>A0A0F5LWJ7</accession>
<dbReference type="Gene3D" id="1.10.287.470">
    <property type="entry name" value="Helix hairpin bin"/>
    <property type="match status" value="1"/>
</dbReference>
<dbReference type="Proteomes" id="UP000033608">
    <property type="component" value="Unassembled WGS sequence"/>
</dbReference>
<feature type="non-terminal residue" evidence="2">
    <location>
        <position position="148"/>
    </location>
</feature>
<evidence type="ECO:0000313" key="3">
    <source>
        <dbReference type="Proteomes" id="UP000033608"/>
    </source>
</evidence>
<organism evidence="2 3">
    <name type="scientific">Devosia limi DSM 17137</name>
    <dbReference type="NCBI Taxonomy" id="1121477"/>
    <lineage>
        <taxon>Bacteria</taxon>
        <taxon>Pseudomonadati</taxon>
        <taxon>Pseudomonadota</taxon>
        <taxon>Alphaproteobacteria</taxon>
        <taxon>Hyphomicrobiales</taxon>
        <taxon>Devosiaceae</taxon>
        <taxon>Devosia</taxon>
    </lineage>
</organism>
<dbReference type="PANTHER" id="PTHR30469:SF33">
    <property type="entry name" value="SLR1207 PROTEIN"/>
    <property type="match status" value="1"/>
</dbReference>
<feature type="non-terminal residue" evidence="2">
    <location>
        <position position="1"/>
    </location>
</feature>
<keyword evidence="1" id="KW-0175">Coiled coil</keyword>
<comment type="caution">
    <text evidence="2">The sequence shown here is derived from an EMBL/GenBank/DDBJ whole genome shotgun (WGS) entry which is preliminary data.</text>
</comment>
<dbReference type="AlphaFoldDB" id="A0A0F5LWJ7"/>
<keyword evidence="3" id="KW-1185">Reference proteome</keyword>
<dbReference type="PANTHER" id="PTHR30469">
    <property type="entry name" value="MULTIDRUG RESISTANCE PROTEIN MDTA"/>
    <property type="match status" value="1"/>
</dbReference>
<name>A0A0F5LWJ7_9HYPH</name>
<proteinExistence type="predicted"/>
<dbReference type="Gene3D" id="2.40.50.100">
    <property type="match status" value="1"/>
</dbReference>
<gene>
    <name evidence="2" type="ORF">VW29_01745</name>
</gene>
<dbReference type="GO" id="GO:0015562">
    <property type="term" value="F:efflux transmembrane transporter activity"/>
    <property type="evidence" value="ECO:0007669"/>
    <property type="project" value="TreeGrafter"/>
</dbReference>
<evidence type="ECO:0000313" key="2">
    <source>
        <dbReference type="EMBL" id="KKB86544.1"/>
    </source>
</evidence>
<sequence>QSSANALRANHAALEAQVEGARIALQNATVKSPMDGIISVRAVQPGQTVQQGATLFTIVDLDQLYLNGSAPVGAGAHRGRAIEIKLIKVDDRKERGTLLYGLARLHRADGYYPIHRRLHCGVLQGDASPLHLRFKRRVIGAQRIGARL</sequence>
<dbReference type="EMBL" id="LAJF01000034">
    <property type="protein sequence ID" value="KKB86544.1"/>
    <property type="molecule type" value="Genomic_DNA"/>
</dbReference>
<feature type="coiled-coil region" evidence="1">
    <location>
        <begin position="4"/>
        <end position="31"/>
    </location>
</feature>